<dbReference type="SUPFAM" id="SSF50685">
    <property type="entry name" value="Barwin-like endoglucanases"/>
    <property type="match status" value="1"/>
</dbReference>
<dbReference type="InterPro" id="IPR011098">
    <property type="entry name" value="G5_dom"/>
</dbReference>
<evidence type="ECO:0000256" key="1">
    <source>
        <dbReference type="ARBA" id="ARBA00022729"/>
    </source>
</evidence>
<gene>
    <name evidence="3" type="ORF">B5M47_01415</name>
</gene>
<keyword evidence="1" id="KW-0732">Signal</keyword>
<dbReference type="InterPro" id="IPR010611">
    <property type="entry name" value="3D_dom"/>
</dbReference>
<dbReference type="CDD" id="cd22786">
    <property type="entry name" value="DPBB_YuiC-like"/>
    <property type="match status" value="1"/>
</dbReference>
<accession>A0A1W9NYH1</accession>
<comment type="caution">
    <text evidence="3">The sequence shown here is derived from an EMBL/GenBank/DDBJ whole genome shotgun (WGS) entry which is preliminary data.</text>
</comment>
<evidence type="ECO:0000313" key="3">
    <source>
        <dbReference type="EMBL" id="OQX51196.1"/>
    </source>
</evidence>
<dbReference type="STRING" id="1968527.B5M47_01415"/>
<evidence type="ECO:0000259" key="2">
    <source>
        <dbReference type="PROSITE" id="PS51109"/>
    </source>
</evidence>
<reference evidence="4" key="1">
    <citation type="submission" date="2017-03" db="EMBL/GenBank/DDBJ databases">
        <title>Novel pathways for hydrocarbon cycling and metabolic interdependencies in hydrothermal sediment communities.</title>
        <authorList>
            <person name="Dombrowski N."/>
            <person name="Seitz K."/>
            <person name="Teske A."/>
            <person name="Baker B."/>
        </authorList>
    </citation>
    <scope>NUCLEOTIDE SEQUENCE [LARGE SCALE GENOMIC DNA]</scope>
</reference>
<proteinExistence type="predicted"/>
<dbReference type="Gene3D" id="2.40.40.10">
    <property type="entry name" value="RlpA-like domain"/>
    <property type="match status" value="1"/>
</dbReference>
<name>A0A1W9NYH1_UNCC3</name>
<dbReference type="PROSITE" id="PS51109">
    <property type="entry name" value="G5"/>
    <property type="match status" value="1"/>
</dbReference>
<feature type="domain" description="G5" evidence="2">
    <location>
        <begin position="49"/>
        <end position="130"/>
    </location>
</feature>
<dbReference type="GO" id="GO:0009254">
    <property type="term" value="P:peptidoglycan turnover"/>
    <property type="evidence" value="ECO:0007669"/>
    <property type="project" value="InterPro"/>
</dbReference>
<dbReference type="Pfam" id="PF06725">
    <property type="entry name" value="3D"/>
    <property type="match status" value="1"/>
</dbReference>
<sequence>MQKLIKFISLLSLAGGAVVNGQLSNSLAKMDNFPQYVEPGFFAYHNIPVTRSVFSQEKQLEEEVIPFGISYEDSDRLEWGKRQLKQKGVNGLIRRTYLISLWRGEVYDKQLMEKEVTPPVPEIVLRGTKKVLRKLTVPEGSFSYFAQKKLFATSYDGRCLGCSGLTYLGTPVRHGVCAVDPKVIPLGSLLYVEGYGLCRAEDIGGAVKGNRIDLGFEDVRTGFWSAGWTKVYLLVD</sequence>
<dbReference type="Pfam" id="PF07501">
    <property type="entry name" value="G5"/>
    <property type="match status" value="1"/>
</dbReference>
<dbReference type="PANTHER" id="PTHR39160">
    <property type="entry name" value="CELL WALL-BINDING PROTEIN YOCH"/>
    <property type="match status" value="1"/>
</dbReference>
<dbReference type="InterPro" id="IPR036908">
    <property type="entry name" value="RlpA-like_sf"/>
</dbReference>
<evidence type="ECO:0000313" key="4">
    <source>
        <dbReference type="Proteomes" id="UP000192520"/>
    </source>
</evidence>
<organism evidence="3 4">
    <name type="scientific">candidate division CPR3 bacterium 4484_211</name>
    <dbReference type="NCBI Taxonomy" id="1968527"/>
    <lineage>
        <taxon>Bacteria</taxon>
        <taxon>Bacteria division CPR3</taxon>
    </lineage>
</organism>
<dbReference type="SMART" id="SM01208">
    <property type="entry name" value="G5"/>
    <property type="match status" value="1"/>
</dbReference>
<dbReference type="EMBL" id="MZGJ01000006">
    <property type="protein sequence ID" value="OQX51196.1"/>
    <property type="molecule type" value="Genomic_DNA"/>
</dbReference>
<dbReference type="GO" id="GO:0019867">
    <property type="term" value="C:outer membrane"/>
    <property type="evidence" value="ECO:0007669"/>
    <property type="project" value="InterPro"/>
</dbReference>
<dbReference type="GO" id="GO:0004553">
    <property type="term" value="F:hydrolase activity, hydrolyzing O-glycosyl compounds"/>
    <property type="evidence" value="ECO:0007669"/>
    <property type="project" value="InterPro"/>
</dbReference>
<dbReference type="Proteomes" id="UP000192520">
    <property type="component" value="Unassembled WGS sequence"/>
</dbReference>
<dbReference type="InterPro" id="IPR051933">
    <property type="entry name" value="Resuscitation_pf_RpfB"/>
</dbReference>
<dbReference type="Gene3D" id="2.20.230.10">
    <property type="entry name" value="Resuscitation-promoting factor rpfb"/>
    <property type="match status" value="1"/>
</dbReference>
<protein>
    <recommendedName>
        <fullName evidence="2">G5 domain-containing protein</fullName>
    </recommendedName>
</protein>
<dbReference type="PANTHER" id="PTHR39160:SF4">
    <property type="entry name" value="RESUSCITATION-PROMOTING FACTOR RPFB"/>
    <property type="match status" value="1"/>
</dbReference>
<dbReference type="AlphaFoldDB" id="A0A1W9NYH1"/>